<feature type="compositionally biased region" description="Polar residues" evidence="1">
    <location>
        <begin position="511"/>
        <end position="535"/>
    </location>
</feature>
<sequence>MAGKGVAPSLSPSSRTVSSDPGRTPSPITVRKSAHGARARRPRLSRRACPSSSSTIFDDVPHQWDFPLEDHRSPYRNRAIPENDGYGAIKASSSQTLVDIRNSKTERPFVSLRNEAYMHRDRQSTAPDPRNGPQACSQSDFQFIGTGPNGTSAPPPFNAGQSLIPKQRTTNYPLRNHIVFDAGSPGREGLGISVTIPAQKSSELNAQECRHGDQASRHAPFTRFHGETAFRTDLPTKTLDAMQATFQQRKGEEPRSFDMNMSSRAPFAPDNNLPFNPDPFGRPSNIIYSHGPTFWNTPFDISSSTSYQGPAFYPPQGIYAQNSNPAMHPRAAPMPPLDSSIGVDRHGNNYNVSHQQPALGADDDGFYPITTNPVPSHPGEVKRELTLANIEETLGPDWAVEEQGVSDDAGSDATFEDELDDTYLDELDNTSLDELDDTYLDELDNTSLENLDNTSLDELDDTYLDGLDDTHLDELDDTSLDGMDDTHLDELDDTPLDGLDNTSLDKLDGEPSSNKPYAESNPSSTSRRRQVTYSPSLPPTRFLRSYTPLLRPLEHLPKYLSQGEYIKAHITRSFRREAMQLELALREEKSLLSECNNPADAESEDIREKAFMVRRAMARVEAYMGVMEAEFGVDWGEAGPKVEIREGEGERERRRVLCEG</sequence>
<accession>A0A6A6W0N0</accession>
<evidence type="ECO:0000313" key="3">
    <source>
        <dbReference type="Proteomes" id="UP000799437"/>
    </source>
</evidence>
<dbReference type="RefSeq" id="XP_033598554.1">
    <property type="nucleotide sequence ID" value="XM_033748706.1"/>
</dbReference>
<feature type="compositionally biased region" description="Basic residues" evidence="1">
    <location>
        <begin position="32"/>
        <end position="46"/>
    </location>
</feature>
<evidence type="ECO:0000313" key="2">
    <source>
        <dbReference type="EMBL" id="KAF2756103.1"/>
    </source>
</evidence>
<keyword evidence="3" id="KW-1185">Reference proteome</keyword>
<gene>
    <name evidence="2" type="ORF">EJ05DRAFT_518711</name>
</gene>
<protein>
    <submittedName>
        <fullName evidence="2">Uncharacterized protein</fullName>
    </submittedName>
</protein>
<evidence type="ECO:0000256" key="1">
    <source>
        <dbReference type="SAM" id="MobiDB-lite"/>
    </source>
</evidence>
<proteinExistence type="predicted"/>
<dbReference type="GeneID" id="54489760"/>
<feature type="region of interest" description="Disordered" evidence="1">
    <location>
        <begin position="483"/>
        <end position="536"/>
    </location>
</feature>
<dbReference type="AlphaFoldDB" id="A0A6A6W0N0"/>
<reference evidence="2" key="1">
    <citation type="journal article" date="2020" name="Stud. Mycol.">
        <title>101 Dothideomycetes genomes: a test case for predicting lifestyles and emergence of pathogens.</title>
        <authorList>
            <person name="Haridas S."/>
            <person name="Albert R."/>
            <person name="Binder M."/>
            <person name="Bloem J."/>
            <person name="Labutti K."/>
            <person name="Salamov A."/>
            <person name="Andreopoulos B."/>
            <person name="Baker S."/>
            <person name="Barry K."/>
            <person name="Bills G."/>
            <person name="Bluhm B."/>
            <person name="Cannon C."/>
            <person name="Castanera R."/>
            <person name="Culley D."/>
            <person name="Daum C."/>
            <person name="Ezra D."/>
            <person name="Gonzalez J."/>
            <person name="Henrissat B."/>
            <person name="Kuo A."/>
            <person name="Liang C."/>
            <person name="Lipzen A."/>
            <person name="Lutzoni F."/>
            <person name="Magnuson J."/>
            <person name="Mondo S."/>
            <person name="Nolan M."/>
            <person name="Ohm R."/>
            <person name="Pangilinan J."/>
            <person name="Park H.-J."/>
            <person name="Ramirez L."/>
            <person name="Alfaro M."/>
            <person name="Sun H."/>
            <person name="Tritt A."/>
            <person name="Yoshinaga Y."/>
            <person name="Zwiers L.-H."/>
            <person name="Turgeon B."/>
            <person name="Goodwin S."/>
            <person name="Spatafora J."/>
            <person name="Crous P."/>
            <person name="Grigoriev I."/>
        </authorList>
    </citation>
    <scope>NUCLEOTIDE SEQUENCE</scope>
    <source>
        <strain evidence="2">CBS 121739</strain>
    </source>
</reference>
<dbReference type="EMBL" id="ML996576">
    <property type="protein sequence ID" value="KAF2756103.1"/>
    <property type="molecule type" value="Genomic_DNA"/>
</dbReference>
<dbReference type="Proteomes" id="UP000799437">
    <property type="component" value="Unassembled WGS sequence"/>
</dbReference>
<name>A0A6A6W0N0_9PEZI</name>
<feature type="region of interest" description="Disordered" evidence="1">
    <location>
        <begin position="1"/>
        <end position="61"/>
    </location>
</feature>
<feature type="region of interest" description="Disordered" evidence="1">
    <location>
        <begin position="120"/>
        <end position="153"/>
    </location>
</feature>
<feature type="compositionally biased region" description="Low complexity" evidence="1">
    <location>
        <begin position="8"/>
        <end position="21"/>
    </location>
</feature>
<organism evidence="2 3">
    <name type="scientific">Pseudovirgaria hyperparasitica</name>
    <dbReference type="NCBI Taxonomy" id="470096"/>
    <lineage>
        <taxon>Eukaryota</taxon>
        <taxon>Fungi</taxon>
        <taxon>Dikarya</taxon>
        <taxon>Ascomycota</taxon>
        <taxon>Pezizomycotina</taxon>
        <taxon>Dothideomycetes</taxon>
        <taxon>Dothideomycetes incertae sedis</taxon>
        <taxon>Acrospermales</taxon>
        <taxon>Acrospermaceae</taxon>
        <taxon>Pseudovirgaria</taxon>
    </lineage>
</organism>